<dbReference type="InterPro" id="IPR035437">
    <property type="entry name" value="SNase_OB-fold_sf"/>
</dbReference>
<dbReference type="OrthoDB" id="10034606at2759"/>
<reference evidence="2" key="1">
    <citation type="submission" date="2022-03" db="EMBL/GenBank/DDBJ databases">
        <authorList>
            <person name="Sayadi A."/>
        </authorList>
    </citation>
    <scope>NUCLEOTIDE SEQUENCE</scope>
</reference>
<keyword evidence="3" id="KW-1185">Reference proteome</keyword>
<feature type="domain" description="Tudor" evidence="1">
    <location>
        <begin position="57"/>
        <end position="116"/>
    </location>
</feature>
<dbReference type="GO" id="GO:0005737">
    <property type="term" value="C:cytoplasm"/>
    <property type="evidence" value="ECO:0007669"/>
    <property type="project" value="UniProtKB-ARBA"/>
</dbReference>
<dbReference type="Gene3D" id="2.30.30.140">
    <property type="match status" value="1"/>
</dbReference>
<sequence length="265" mass="31358">MEIPCTDAIDKNQICEVKIHNIYSPSRFWAVVNNANMKVFARYLTHYYKQKGVPLTEITKHAICVIHQKNNYYRAIILPVIFYGQDKIRAFLVDYGIFTHVTRADLFQIKPKHLKVPRLAFRCCLAYVHNKDKNQPWTVAALQTFCEILQTRKIFMKIHEIDEKQRTLYVDILRQCKNSLESCSTLLVSSGQALLNSYEANTEEKDPRYKRVMKYMHLFPTFQTLEGGEVPYSLWEHNLLKDCLPKDVLYKNYYEYVKIDDRNNK</sequence>
<dbReference type="AlphaFoldDB" id="A0A9P0MJS2"/>
<dbReference type="InterPro" id="IPR050621">
    <property type="entry name" value="Tudor_domain_containing"/>
</dbReference>
<gene>
    <name evidence="2" type="ORF">ACAOBT_LOCUS34285</name>
</gene>
<dbReference type="Gene3D" id="2.40.50.90">
    <property type="match status" value="1"/>
</dbReference>
<protein>
    <recommendedName>
        <fullName evidence="1">Tudor domain-containing protein</fullName>
    </recommendedName>
</protein>
<evidence type="ECO:0000259" key="1">
    <source>
        <dbReference type="PROSITE" id="PS50304"/>
    </source>
</evidence>
<dbReference type="PROSITE" id="PS50304">
    <property type="entry name" value="TUDOR"/>
    <property type="match status" value="1"/>
</dbReference>
<accession>A0A9P0MJS2</accession>
<dbReference type="SUPFAM" id="SSF50199">
    <property type="entry name" value="Staphylococcal nuclease"/>
    <property type="match status" value="1"/>
</dbReference>
<proteinExistence type="predicted"/>
<evidence type="ECO:0000313" key="2">
    <source>
        <dbReference type="EMBL" id="CAH2014677.1"/>
    </source>
</evidence>
<dbReference type="SUPFAM" id="SSF63748">
    <property type="entry name" value="Tudor/PWWP/MBT"/>
    <property type="match status" value="1"/>
</dbReference>
<organism evidence="2 3">
    <name type="scientific">Acanthoscelides obtectus</name>
    <name type="common">Bean weevil</name>
    <name type="synonym">Bruchus obtectus</name>
    <dbReference type="NCBI Taxonomy" id="200917"/>
    <lineage>
        <taxon>Eukaryota</taxon>
        <taxon>Metazoa</taxon>
        <taxon>Ecdysozoa</taxon>
        <taxon>Arthropoda</taxon>
        <taxon>Hexapoda</taxon>
        <taxon>Insecta</taxon>
        <taxon>Pterygota</taxon>
        <taxon>Neoptera</taxon>
        <taxon>Endopterygota</taxon>
        <taxon>Coleoptera</taxon>
        <taxon>Polyphaga</taxon>
        <taxon>Cucujiformia</taxon>
        <taxon>Chrysomeloidea</taxon>
        <taxon>Chrysomelidae</taxon>
        <taxon>Bruchinae</taxon>
        <taxon>Bruchini</taxon>
        <taxon>Acanthoscelides</taxon>
    </lineage>
</organism>
<dbReference type="PANTHER" id="PTHR22948:SF76">
    <property type="entry name" value="FI20010P1-RELATED"/>
    <property type="match status" value="1"/>
</dbReference>
<dbReference type="EMBL" id="CAKOFQ010008537">
    <property type="protein sequence ID" value="CAH2014677.1"/>
    <property type="molecule type" value="Genomic_DNA"/>
</dbReference>
<dbReference type="InterPro" id="IPR002999">
    <property type="entry name" value="Tudor"/>
</dbReference>
<dbReference type="Proteomes" id="UP001152888">
    <property type="component" value="Unassembled WGS sequence"/>
</dbReference>
<comment type="caution">
    <text evidence="2">The sequence shown here is derived from an EMBL/GenBank/DDBJ whole genome shotgun (WGS) entry which is preliminary data.</text>
</comment>
<evidence type="ECO:0000313" key="3">
    <source>
        <dbReference type="Proteomes" id="UP001152888"/>
    </source>
</evidence>
<dbReference type="Pfam" id="PF00567">
    <property type="entry name" value="TUDOR"/>
    <property type="match status" value="1"/>
</dbReference>
<dbReference type="PANTHER" id="PTHR22948">
    <property type="entry name" value="TUDOR DOMAIN CONTAINING PROTEIN"/>
    <property type="match status" value="1"/>
</dbReference>
<name>A0A9P0MJS2_ACAOB</name>